<protein>
    <submittedName>
        <fullName evidence="1">Uncharacterized protein</fullName>
    </submittedName>
</protein>
<dbReference type="Proteomes" id="UP001597448">
    <property type="component" value="Unassembled WGS sequence"/>
</dbReference>
<keyword evidence="2" id="KW-1185">Reference proteome</keyword>
<comment type="caution">
    <text evidence="1">The sequence shown here is derived from an EMBL/GenBank/DDBJ whole genome shotgun (WGS) entry which is preliminary data.</text>
</comment>
<reference evidence="2" key="1">
    <citation type="journal article" date="2019" name="Int. J. Syst. Evol. Microbiol.">
        <title>The Global Catalogue of Microorganisms (GCM) 10K type strain sequencing project: providing services to taxonomists for standard genome sequencing and annotation.</title>
        <authorList>
            <consortium name="The Broad Institute Genomics Platform"/>
            <consortium name="The Broad Institute Genome Sequencing Center for Infectious Disease"/>
            <person name="Wu L."/>
            <person name="Ma J."/>
        </authorList>
    </citation>
    <scope>NUCLEOTIDE SEQUENCE [LARGE SCALE GENOMIC DNA]</scope>
    <source>
        <strain evidence="2">CCM 8725</strain>
    </source>
</reference>
<name>A0ABW5F0K5_9BACL</name>
<evidence type="ECO:0000313" key="2">
    <source>
        <dbReference type="Proteomes" id="UP001597448"/>
    </source>
</evidence>
<organism evidence="1 2">
    <name type="scientific">Paenibacillus rhizoplanae</name>
    <dbReference type="NCBI Taxonomy" id="1917181"/>
    <lineage>
        <taxon>Bacteria</taxon>
        <taxon>Bacillati</taxon>
        <taxon>Bacillota</taxon>
        <taxon>Bacilli</taxon>
        <taxon>Bacillales</taxon>
        <taxon>Paenibacillaceae</taxon>
        <taxon>Paenibacillus</taxon>
    </lineage>
</organism>
<gene>
    <name evidence="1" type="ORF">ACFSX3_01575</name>
</gene>
<dbReference type="EMBL" id="JBHUKY010000006">
    <property type="protein sequence ID" value="MFD2408538.1"/>
    <property type="molecule type" value="Genomic_DNA"/>
</dbReference>
<evidence type="ECO:0000313" key="1">
    <source>
        <dbReference type="EMBL" id="MFD2408538.1"/>
    </source>
</evidence>
<sequence>MTAGFKATPPPTFHNLEHYVYICMVEDGISTVNRIESNKTTIARKCEEIETVWQPACRTIGGEVIESNGLVDFGEQKIKARNISVRRDSL</sequence>
<accession>A0ABW5F0K5</accession>
<proteinExistence type="predicted"/>
<dbReference type="RefSeq" id="WP_209989108.1">
    <property type="nucleotide sequence ID" value="NZ_JBHSVQ010000001.1"/>
</dbReference>